<evidence type="ECO:0000313" key="2">
    <source>
        <dbReference type="Proteomes" id="UP000184604"/>
    </source>
</evidence>
<organism evidence="1 2">
    <name type="scientific">Clostridium kluyveri</name>
    <dbReference type="NCBI Taxonomy" id="1534"/>
    <lineage>
        <taxon>Bacteria</taxon>
        <taxon>Bacillati</taxon>
        <taxon>Bacillota</taxon>
        <taxon>Clostridia</taxon>
        <taxon>Eubacteriales</taxon>
        <taxon>Clostridiaceae</taxon>
        <taxon>Clostridium</taxon>
    </lineage>
</organism>
<sequence length="86" mass="10048">MEMPQNVNFKEIIKDAIKEALNEISKPTLTLDECKEYSGIGRNKLMELVYAENSDFPYFRNGVKILVNKKKLDLWLERVAEENRAL</sequence>
<dbReference type="AlphaFoldDB" id="A0A1L5F2U4"/>
<proteinExistence type="predicted"/>
<name>A0A1L5F2U4_CLOKL</name>
<dbReference type="Proteomes" id="UP000184604">
    <property type="component" value="Chromosome"/>
</dbReference>
<dbReference type="RefSeq" id="WP_073537043.1">
    <property type="nucleotide sequence ID" value="NZ_CP018335.1"/>
</dbReference>
<protein>
    <submittedName>
        <fullName evidence="1">Excisionase</fullName>
    </submittedName>
</protein>
<dbReference type="InterPro" id="IPR038148">
    <property type="entry name" value="Tn1545/Tn916_Xis"/>
</dbReference>
<dbReference type="EMBL" id="CP018335">
    <property type="protein sequence ID" value="APM37323.1"/>
    <property type="molecule type" value="Genomic_DNA"/>
</dbReference>
<accession>A0A1L5F2U4</accession>
<dbReference type="OrthoDB" id="1913083at2"/>
<dbReference type="Gene3D" id="3.90.105.50">
    <property type="match status" value="1"/>
</dbReference>
<reference evidence="1 2" key="1">
    <citation type="submission" date="2016-12" db="EMBL/GenBank/DDBJ databases">
        <title>Complete genome sequence of Clostridium kluyveri JZZ isolated from the pit mud of a Chinese flavor liquor-making factory.</title>
        <authorList>
            <person name="Wang Y."/>
        </authorList>
    </citation>
    <scope>NUCLEOTIDE SEQUENCE [LARGE SCALE GENOMIC DNA]</scope>
    <source>
        <strain evidence="1 2">JZZ</strain>
    </source>
</reference>
<evidence type="ECO:0000313" key="1">
    <source>
        <dbReference type="EMBL" id="APM37323.1"/>
    </source>
</evidence>
<gene>
    <name evidence="1" type="ORF">BS101_00355</name>
</gene>